<feature type="transmembrane region" description="Helical" evidence="2">
    <location>
        <begin position="286"/>
        <end position="305"/>
    </location>
</feature>
<feature type="transmembrane region" description="Helical" evidence="2">
    <location>
        <begin position="77"/>
        <end position="95"/>
    </location>
</feature>
<name>A0AAW5QWM3_9HYPH</name>
<reference evidence="3 4" key="1">
    <citation type="submission" date="2022-04" db="EMBL/GenBank/DDBJ databases">
        <authorList>
            <person name="Ye Y.-Q."/>
            <person name="Du Z.-J."/>
        </authorList>
    </citation>
    <scope>NUCLEOTIDE SEQUENCE [LARGE SCALE GENOMIC DNA]</scope>
    <source>
        <strain evidence="3 4">A6E488</strain>
    </source>
</reference>
<feature type="compositionally biased region" description="Basic and acidic residues" evidence="1">
    <location>
        <begin position="454"/>
        <end position="463"/>
    </location>
</feature>
<feature type="transmembrane region" description="Helical" evidence="2">
    <location>
        <begin position="425"/>
        <end position="444"/>
    </location>
</feature>
<feature type="transmembrane region" description="Helical" evidence="2">
    <location>
        <begin position="402"/>
        <end position="419"/>
    </location>
</feature>
<sequence length="480" mass="52984">MTPSTALTKRRLPRVSPLDDAPLDSTLGTDTGGLWSRGARPAGLAPPASKPLSVFVILFLIGLLIPWEIYIGPMRLSGYRLVLIIVTVPCLMMWISGRAGSIRLPDIAVLLYCGWGAISLIVLHGFSAAWQPSGILFIETAGAYLLARCLIRTPDDFYNMAKVLFWIVVALIPFALIETLTHVNIAMKLFSSVMPSYPISEAEARWGLRRVQSVFEHPILYGVCASSAVAMAFLVLGYGQPLVKRAFKAGLVAFAAFLSLSAGPITAAFAQLGLVGWDTVLKSNPYRWRLLLLGVVAMWLLISAVSNQSVPAFYITHFSFDPASAYFRILIWEFGTNSVAHNPLFGTGLGEWLRPDWMPPSIDMFWLTHAVYYGLPAALLMGLVFASSFISVALKTGLSDRVLAYRTAYLICMTGYFLVGWTVHFWNASYALFIFLIGSGLWVLDYKETRSTNRKDRTSEATRTDSFAPIPFRGHDRSAQ</sequence>
<dbReference type="RefSeq" id="WP_261614636.1">
    <property type="nucleotide sequence ID" value="NZ_JALIDZ010000002.1"/>
</dbReference>
<keyword evidence="4" id="KW-1185">Reference proteome</keyword>
<evidence type="ECO:0000256" key="1">
    <source>
        <dbReference type="SAM" id="MobiDB-lite"/>
    </source>
</evidence>
<comment type="caution">
    <text evidence="3">The sequence shown here is derived from an EMBL/GenBank/DDBJ whole genome shotgun (WGS) entry which is preliminary data.</text>
</comment>
<keyword evidence="2" id="KW-0472">Membrane</keyword>
<keyword evidence="3" id="KW-0436">Ligase</keyword>
<feature type="transmembrane region" description="Helical" evidence="2">
    <location>
        <begin position="52"/>
        <end position="71"/>
    </location>
</feature>
<keyword evidence="2" id="KW-0812">Transmembrane</keyword>
<dbReference type="Proteomes" id="UP001320898">
    <property type="component" value="Unassembled WGS sequence"/>
</dbReference>
<keyword evidence="2" id="KW-1133">Transmembrane helix</keyword>
<feature type="transmembrane region" description="Helical" evidence="2">
    <location>
        <begin position="107"/>
        <end position="127"/>
    </location>
</feature>
<feature type="transmembrane region" description="Helical" evidence="2">
    <location>
        <begin position="364"/>
        <end position="390"/>
    </location>
</feature>
<organism evidence="3 4">
    <name type="scientific">Microbaculum marinisediminis</name>
    <dbReference type="NCBI Taxonomy" id="2931392"/>
    <lineage>
        <taxon>Bacteria</taxon>
        <taxon>Pseudomonadati</taxon>
        <taxon>Pseudomonadota</taxon>
        <taxon>Alphaproteobacteria</taxon>
        <taxon>Hyphomicrobiales</taxon>
        <taxon>Tepidamorphaceae</taxon>
        <taxon>Microbaculum</taxon>
    </lineage>
</organism>
<feature type="transmembrane region" description="Helical" evidence="2">
    <location>
        <begin position="251"/>
        <end position="274"/>
    </location>
</feature>
<protein>
    <submittedName>
        <fullName evidence="3">O-antigen ligase domain-containing protein</fullName>
    </submittedName>
</protein>
<feature type="transmembrane region" description="Helical" evidence="2">
    <location>
        <begin position="163"/>
        <end position="187"/>
    </location>
</feature>
<dbReference type="EMBL" id="JALIDZ010000002">
    <property type="protein sequence ID" value="MCT8971063.1"/>
    <property type="molecule type" value="Genomic_DNA"/>
</dbReference>
<feature type="transmembrane region" description="Helical" evidence="2">
    <location>
        <begin position="133"/>
        <end position="151"/>
    </location>
</feature>
<gene>
    <name evidence="3" type="ORF">MUB46_04245</name>
</gene>
<feature type="region of interest" description="Disordered" evidence="1">
    <location>
        <begin position="454"/>
        <end position="480"/>
    </location>
</feature>
<proteinExistence type="predicted"/>
<evidence type="ECO:0000313" key="3">
    <source>
        <dbReference type="EMBL" id="MCT8971063.1"/>
    </source>
</evidence>
<dbReference type="GO" id="GO:0016874">
    <property type="term" value="F:ligase activity"/>
    <property type="evidence" value="ECO:0007669"/>
    <property type="project" value="UniProtKB-KW"/>
</dbReference>
<feature type="transmembrane region" description="Helical" evidence="2">
    <location>
        <begin position="219"/>
        <end position="239"/>
    </location>
</feature>
<dbReference type="AlphaFoldDB" id="A0AAW5QWM3"/>
<evidence type="ECO:0000313" key="4">
    <source>
        <dbReference type="Proteomes" id="UP001320898"/>
    </source>
</evidence>
<accession>A0AAW5QWM3</accession>
<evidence type="ECO:0000256" key="2">
    <source>
        <dbReference type="SAM" id="Phobius"/>
    </source>
</evidence>